<evidence type="ECO:0000256" key="6">
    <source>
        <dbReference type="ARBA" id="ARBA00023136"/>
    </source>
</evidence>
<comment type="similarity">
    <text evidence="2">Belongs to the outer membrane factor (OMF) (TC 1.B.17) family.</text>
</comment>
<keyword evidence="4" id="KW-1134">Transmembrane beta strand</keyword>
<evidence type="ECO:0000256" key="2">
    <source>
        <dbReference type="ARBA" id="ARBA00007613"/>
    </source>
</evidence>
<evidence type="ECO:0000256" key="1">
    <source>
        <dbReference type="ARBA" id="ARBA00004442"/>
    </source>
</evidence>
<protein>
    <submittedName>
        <fullName evidence="9">TolC family protein</fullName>
    </submittedName>
</protein>
<evidence type="ECO:0000256" key="3">
    <source>
        <dbReference type="ARBA" id="ARBA00022448"/>
    </source>
</evidence>
<dbReference type="RefSeq" id="WP_264811397.1">
    <property type="nucleotide sequence ID" value="NZ_CP110226.1"/>
</dbReference>
<evidence type="ECO:0000313" key="9">
    <source>
        <dbReference type="EMBL" id="UZD24688.1"/>
    </source>
</evidence>
<dbReference type="Proteomes" id="UP001163156">
    <property type="component" value="Chromosome"/>
</dbReference>
<dbReference type="SUPFAM" id="SSF56954">
    <property type="entry name" value="Outer membrane efflux proteins (OEP)"/>
    <property type="match status" value="1"/>
</dbReference>
<comment type="subcellular location">
    <subcellularLocation>
        <location evidence="1">Cell outer membrane</location>
    </subcellularLocation>
</comment>
<keyword evidence="3" id="KW-0813">Transport</keyword>
<accession>A0ABY6MNF7</accession>
<keyword evidence="5" id="KW-0812">Transmembrane</keyword>
<feature type="chain" id="PRO_5046840646" evidence="8">
    <location>
        <begin position="28"/>
        <end position="498"/>
    </location>
</feature>
<dbReference type="PANTHER" id="PTHR30026:SF20">
    <property type="entry name" value="OUTER MEMBRANE PROTEIN TOLC"/>
    <property type="match status" value="1"/>
</dbReference>
<dbReference type="PANTHER" id="PTHR30026">
    <property type="entry name" value="OUTER MEMBRANE PROTEIN TOLC"/>
    <property type="match status" value="1"/>
</dbReference>
<dbReference type="InterPro" id="IPR051906">
    <property type="entry name" value="TolC-like"/>
</dbReference>
<dbReference type="InterPro" id="IPR003423">
    <property type="entry name" value="OMP_efflux"/>
</dbReference>
<keyword evidence="8" id="KW-0732">Signal</keyword>
<evidence type="ECO:0000256" key="5">
    <source>
        <dbReference type="ARBA" id="ARBA00022692"/>
    </source>
</evidence>
<keyword evidence="6" id="KW-0472">Membrane</keyword>
<keyword evidence="10" id="KW-1185">Reference proteome</keyword>
<dbReference type="EMBL" id="CP110226">
    <property type="protein sequence ID" value="UZD24688.1"/>
    <property type="molecule type" value="Genomic_DNA"/>
</dbReference>
<keyword evidence="7" id="KW-0998">Cell outer membrane</keyword>
<evidence type="ECO:0000256" key="4">
    <source>
        <dbReference type="ARBA" id="ARBA00022452"/>
    </source>
</evidence>
<sequence>MNISKLLFLKSFLIFSMAMVISLEMNAQEIPTYSLQEMVQRAKDRSPAALRAKTRRENRYWQYRLFRSNYNPQLRLTGTIPQFYQEFNNITQPDGSIEFIEVKQNLMDVGLGLEQVIAPTGGVVSVNTSTNRFDNFLANPGDPQTRYSGVPVNVALQQPLFAYNPYKWDKKIEPLLYEESKREYVQEMEELSIYVTQMYFDYLIAQVNYDIASVNLKNTKDIFEVEKKRNEIGVTPEDDLLQVELQVLTAQQEMAEAQLALENAAFTMNSFIGLNQSSRLNLLSPTDIPDLEVDVEQAIQLAFQNRSEVVTFDRQKIEAEANVAQARGQRFQAQLNASYGYNNAAFNFTDIYNNPNTQALVSLGLSVPILDWGRNKARMSQAMANQELINYTVEQERITFEQEIFTKVKNFLMIKDRLNVTQVSADVAQRRYDIALQRYQTGNVTITNLNIAQNEKDANKRAFYSSLRDYWVAYYELRSLTLYDFENEQLLYIPEEAD</sequence>
<evidence type="ECO:0000256" key="7">
    <source>
        <dbReference type="ARBA" id="ARBA00023237"/>
    </source>
</evidence>
<reference evidence="9" key="1">
    <citation type="submission" date="2022-10" db="EMBL/GenBank/DDBJ databases">
        <title>Algoriphagus sp. a novel bacteria isolate from halophytes salicornia europaea.</title>
        <authorList>
            <person name="Peng Y."/>
            <person name="Jiang L."/>
            <person name="Lee J."/>
        </authorList>
    </citation>
    <scope>NUCLEOTIDE SEQUENCE</scope>
    <source>
        <strain evidence="9">TR-M5</strain>
    </source>
</reference>
<evidence type="ECO:0000256" key="8">
    <source>
        <dbReference type="SAM" id="SignalP"/>
    </source>
</evidence>
<organism evidence="9 10">
    <name type="scientific">Algoriphagus halophytocola</name>
    <dbReference type="NCBI Taxonomy" id="2991499"/>
    <lineage>
        <taxon>Bacteria</taxon>
        <taxon>Pseudomonadati</taxon>
        <taxon>Bacteroidota</taxon>
        <taxon>Cytophagia</taxon>
        <taxon>Cytophagales</taxon>
        <taxon>Cyclobacteriaceae</taxon>
        <taxon>Algoriphagus</taxon>
    </lineage>
</organism>
<proteinExistence type="inferred from homology"/>
<feature type="signal peptide" evidence="8">
    <location>
        <begin position="1"/>
        <end position="27"/>
    </location>
</feature>
<evidence type="ECO:0000313" key="10">
    <source>
        <dbReference type="Proteomes" id="UP001163156"/>
    </source>
</evidence>
<dbReference type="Gene3D" id="1.20.1600.10">
    <property type="entry name" value="Outer membrane efflux proteins (OEP)"/>
    <property type="match status" value="1"/>
</dbReference>
<name>A0ABY6MNF7_9BACT</name>
<dbReference type="Pfam" id="PF02321">
    <property type="entry name" value="OEP"/>
    <property type="match status" value="2"/>
</dbReference>
<gene>
    <name evidence="9" type="ORF">OM944_09345</name>
</gene>